<gene>
    <name evidence="2" type="ORF">FHX42_001017</name>
</gene>
<feature type="transmembrane region" description="Helical" evidence="1">
    <location>
        <begin position="133"/>
        <end position="154"/>
    </location>
</feature>
<dbReference type="RefSeq" id="WP_182542955.1">
    <property type="nucleotide sequence ID" value="NZ_JACGWZ010000001.1"/>
</dbReference>
<evidence type="ECO:0000313" key="3">
    <source>
        <dbReference type="Proteomes" id="UP000569329"/>
    </source>
</evidence>
<dbReference type="Proteomes" id="UP000569329">
    <property type="component" value="Unassembled WGS sequence"/>
</dbReference>
<protein>
    <submittedName>
        <fullName evidence="2">Uncharacterized protein</fullName>
    </submittedName>
</protein>
<accession>A0A839DY56</accession>
<evidence type="ECO:0000313" key="2">
    <source>
        <dbReference type="EMBL" id="MBA8823688.1"/>
    </source>
</evidence>
<proteinExistence type="predicted"/>
<feature type="transmembrane region" description="Helical" evidence="1">
    <location>
        <begin position="203"/>
        <end position="225"/>
    </location>
</feature>
<dbReference type="EMBL" id="JACGWZ010000001">
    <property type="protein sequence ID" value="MBA8823688.1"/>
    <property type="molecule type" value="Genomic_DNA"/>
</dbReference>
<keyword evidence="3" id="KW-1185">Reference proteome</keyword>
<feature type="transmembrane region" description="Helical" evidence="1">
    <location>
        <begin position="166"/>
        <end position="191"/>
    </location>
</feature>
<sequence length="230" mass="24939">MNRILATARVQLAAWPSTLGMPWLVLGGAFLVNLMVFALINTSNEDAHTGGLVTFYVVVLVAYVVTMTQYFPMILGMSVTRRTFYLATCLMALVQSLGYGAVLTVLELVESATGGWGVSLPFFGVEFLQQSNVLLQLLAYAVPTLLVSSLGMFFGVTFKRWGVIGMYTLAIASLVVFGGLAVLVTWLRWWGAIGAWFADQSSLALLAGWPALLTLVLAAVNFLMLRRATP</sequence>
<name>A0A839DY56_9PSEU</name>
<evidence type="ECO:0000256" key="1">
    <source>
        <dbReference type="SAM" id="Phobius"/>
    </source>
</evidence>
<feature type="transmembrane region" description="Helical" evidence="1">
    <location>
        <begin position="21"/>
        <end position="40"/>
    </location>
</feature>
<reference evidence="2 3" key="1">
    <citation type="submission" date="2020-07" db="EMBL/GenBank/DDBJ databases">
        <title>Sequencing the genomes of 1000 actinobacteria strains.</title>
        <authorList>
            <person name="Klenk H.-P."/>
        </authorList>
    </citation>
    <scope>NUCLEOTIDE SEQUENCE [LARGE SCALE GENOMIC DNA]</scope>
    <source>
        <strain evidence="2 3">DSM 45975</strain>
    </source>
</reference>
<keyword evidence="1" id="KW-0472">Membrane</keyword>
<keyword evidence="1" id="KW-1133">Transmembrane helix</keyword>
<comment type="caution">
    <text evidence="2">The sequence shown here is derived from an EMBL/GenBank/DDBJ whole genome shotgun (WGS) entry which is preliminary data.</text>
</comment>
<keyword evidence="1" id="KW-0812">Transmembrane</keyword>
<feature type="transmembrane region" description="Helical" evidence="1">
    <location>
        <begin position="52"/>
        <end position="71"/>
    </location>
</feature>
<dbReference type="AlphaFoldDB" id="A0A839DY56"/>
<organism evidence="2 3">
    <name type="scientific">Halosaccharopolyspora lacisalsi</name>
    <dbReference type="NCBI Taxonomy" id="1000566"/>
    <lineage>
        <taxon>Bacteria</taxon>
        <taxon>Bacillati</taxon>
        <taxon>Actinomycetota</taxon>
        <taxon>Actinomycetes</taxon>
        <taxon>Pseudonocardiales</taxon>
        <taxon>Pseudonocardiaceae</taxon>
        <taxon>Halosaccharopolyspora</taxon>
    </lineage>
</organism>
<feature type="transmembrane region" description="Helical" evidence="1">
    <location>
        <begin position="83"/>
        <end position="106"/>
    </location>
</feature>